<dbReference type="GeneID" id="94170775"/>
<name>A0A836KMA6_LEIEN</name>
<comment type="caution">
    <text evidence="1">The sequence shown here is derived from an EMBL/GenBank/DDBJ whole genome shotgun (WGS) entry which is preliminary data.</text>
</comment>
<protein>
    <submittedName>
        <fullName evidence="1">Uncharacterized protein</fullName>
    </submittedName>
</protein>
<organism evidence="1 2">
    <name type="scientific">Leishmania enriettii</name>
    <dbReference type="NCBI Taxonomy" id="5663"/>
    <lineage>
        <taxon>Eukaryota</taxon>
        <taxon>Discoba</taxon>
        <taxon>Euglenozoa</taxon>
        <taxon>Kinetoplastea</taxon>
        <taxon>Metakinetoplastina</taxon>
        <taxon>Trypanosomatida</taxon>
        <taxon>Trypanosomatidae</taxon>
        <taxon>Leishmaniinae</taxon>
        <taxon>Leishmania</taxon>
    </lineage>
</organism>
<dbReference type="OrthoDB" id="272756at2759"/>
<dbReference type="AlphaFoldDB" id="A0A836KMA6"/>
<evidence type="ECO:0000313" key="2">
    <source>
        <dbReference type="Proteomes" id="UP000674179"/>
    </source>
</evidence>
<accession>A0A836KMA6</accession>
<dbReference type="EMBL" id="JAFHKP010000027">
    <property type="protein sequence ID" value="KAG5475820.1"/>
    <property type="molecule type" value="Genomic_DNA"/>
</dbReference>
<proteinExistence type="predicted"/>
<dbReference type="Proteomes" id="UP000674179">
    <property type="component" value="Chromosome 27"/>
</dbReference>
<dbReference type="RefSeq" id="XP_067691831.1">
    <property type="nucleotide sequence ID" value="XM_067835265.1"/>
</dbReference>
<reference evidence="1 2" key="1">
    <citation type="submission" date="2021-02" db="EMBL/GenBank/DDBJ databases">
        <title>Leishmania (Mundinia) enrietti genome sequencing and assembly.</title>
        <authorList>
            <person name="Almutairi H."/>
            <person name="Gatherer D."/>
        </authorList>
    </citation>
    <scope>NUCLEOTIDE SEQUENCE [LARGE SCALE GENOMIC DNA]</scope>
    <source>
        <strain evidence="1">CUR178</strain>
    </source>
</reference>
<gene>
    <name evidence="1" type="ORF">CUR178_03533</name>
</gene>
<sequence>MALQSPGGVKGKAADALVTLVQSCYPTATVLFPSAVASAATVGVGNASLSGAFDALQHKLHTRKAERQGLAIDTPGFQRMLARRNIAPAGLAGTAASSWWALLYAADDANNSSHGVPTRPSQSFPLSHIERPILCCPDAVVYIGGVEAQDVTQAVAPTLVEAVPVVETPFSTVGAASATHVAERQAPNYCRRKVDWTAIWAAKRCALRGTDLLELSLPVPSNLSRGGADVRERVLVSIANPDVTLGDLQRQPHTGRRGPLRTSFGFSLPCVRAALPAAVICAVRVLRRWQQHVMNCSPSASAFWVSSCGHLLETVLGDPESPLTQRAEECGRQRRTLEMSEMEARHLSAIVRPDIGRASAVALPPGEATRLLTFLIASTVLQMASKLPLEAWNGRNYFLPVERFDDTVDAEVWRRVMRDDFEACLTFPVFSRLYRASYRDEQSPTNYPPPYSSRCHGY</sequence>
<evidence type="ECO:0000313" key="1">
    <source>
        <dbReference type="EMBL" id="KAG5475820.1"/>
    </source>
</evidence>
<dbReference type="KEGG" id="lenr:94170775"/>
<keyword evidence="2" id="KW-1185">Reference proteome</keyword>